<evidence type="ECO:0000313" key="3">
    <source>
        <dbReference type="Proteomes" id="UP000054537"/>
    </source>
</evidence>
<dbReference type="eggNOG" id="COG1246">
    <property type="taxonomic scope" value="Bacteria"/>
</dbReference>
<dbReference type="Pfam" id="PF00583">
    <property type="entry name" value="Acetyltransf_1"/>
    <property type="match status" value="1"/>
</dbReference>
<keyword evidence="3" id="KW-1185">Reference proteome</keyword>
<dbReference type="GO" id="GO:0008080">
    <property type="term" value="F:N-acetyltransferase activity"/>
    <property type="evidence" value="ECO:0007669"/>
    <property type="project" value="InterPro"/>
</dbReference>
<dbReference type="PANTHER" id="PTHR13538">
    <property type="entry name" value="N-ACETYLTRANSFERASE 6"/>
    <property type="match status" value="1"/>
</dbReference>
<gene>
    <name evidence="2" type="ORF">MB27_11430</name>
</gene>
<dbReference type="InterPro" id="IPR016181">
    <property type="entry name" value="Acyl_CoA_acyltransferase"/>
</dbReference>
<dbReference type="EMBL" id="JRTT01000011">
    <property type="protein sequence ID" value="KHD77364.1"/>
    <property type="molecule type" value="Genomic_DNA"/>
</dbReference>
<dbReference type="Gene3D" id="3.40.630.30">
    <property type="match status" value="1"/>
</dbReference>
<reference evidence="2 3" key="1">
    <citation type="submission" date="2014-10" db="EMBL/GenBank/DDBJ databases">
        <title>Draft genome sequence of Actinoplanes utahensis NRRL 12052.</title>
        <authorList>
            <person name="Velasco-Bucheli B."/>
            <person name="del Cerro C."/>
            <person name="Hormigo D."/>
            <person name="Garcia J.L."/>
            <person name="Acebal C."/>
            <person name="Arroyo M."/>
            <person name="de la Mata I."/>
        </authorList>
    </citation>
    <scope>NUCLEOTIDE SEQUENCE [LARGE SCALE GENOMIC DNA]</scope>
    <source>
        <strain evidence="2 3">NRRL 12052</strain>
    </source>
</reference>
<dbReference type="GO" id="GO:0005737">
    <property type="term" value="C:cytoplasm"/>
    <property type="evidence" value="ECO:0007669"/>
    <property type="project" value="TreeGrafter"/>
</dbReference>
<accession>A0A0A6USD9</accession>
<dbReference type="PANTHER" id="PTHR13538:SF4">
    <property type="entry name" value="N-ALPHA-ACETYLTRANSFERASE 80"/>
    <property type="match status" value="1"/>
</dbReference>
<dbReference type="RefSeq" id="WP_043524267.1">
    <property type="nucleotide sequence ID" value="NZ_BAABKU010000020.1"/>
</dbReference>
<name>A0A0A6USD9_ACTUT</name>
<organism evidence="2 3">
    <name type="scientific">Actinoplanes utahensis</name>
    <dbReference type="NCBI Taxonomy" id="1869"/>
    <lineage>
        <taxon>Bacteria</taxon>
        <taxon>Bacillati</taxon>
        <taxon>Actinomycetota</taxon>
        <taxon>Actinomycetes</taxon>
        <taxon>Micromonosporales</taxon>
        <taxon>Micromonosporaceae</taxon>
        <taxon>Actinoplanes</taxon>
    </lineage>
</organism>
<dbReference type="InterPro" id="IPR000182">
    <property type="entry name" value="GNAT_dom"/>
</dbReference>
<dbReference type="PROSITE" id="PS51186">
    <property type="entry name" value="GNAT"/>
    <property type="match status" value="1"/>
</dbReference>
<dbReference type="SUPFAM" id="SSF55729">
    <property type="entry name" value="Acyl-CoA N-acyltransferases (Nat)"/>
    <property type="match status" value="1"/>
</dbReference>
<dbReference type="InterPro" id="IPR039840">
    <property type="entry name" value="NAA80"/>
</dbReference>
<proteinExistence type="predicted"/>
<comment type="caution">
    <text evidence="2">The sequence shown here is derived from an EMBL/GenBank/DDBJ whole genome shotgun (WGS) entry which is preliminary data.</text>
</comment>
<evidence type="ECO:0000313" key="2">
    <source>
        <dbReference type="EMBL" id="KHD77364.1"/>
    </source>
</evidence>
<protein>
    <recommendedName>
        <fullName evidence="1">N-acetyltransferase domain-containing protein</fullName>
    </recommendedName>
</protein>
<sequence>MDRLTQPSIAIELLADRPDLIAELARLRWHEWSRHPGREDPQWWIDTTRRETGRALPPVTFVAIDETGNASGGIGLVPVEHPELADRGPWVVGAVVRPDRRGRGVGGTLLTGLKLWATRTGIERLWVSTGGHPADFYIHCGFRTTDLVDLPGRDRLTILTVQLGTTD</sequence>
<feature type="domain" description="N-acetyltransferase" evidence="1">
    <location>
        <begin position="11"/>
        <end position="164"/>
    </location>
</feature>
<evidence type="ECO:0000259" key="1">
    <source>
        <dbReference type="PROSITE" id="PS51186"/>
    </source>
</evidence>
<dbReference type="AlphaFoldDB" id="A0A0A6USD9"/>
<dbReference type="OrthoDB" id="9799122at2"/>
<dbReference type="CDD" id="cd04301">
    <property type="entry name" value="NAT_SF"/>
    <property type="match status" value="1"/>
</dbReference>
<dbReference type="GO" id="GO:1905502">
    <property type="term" value="F:acetyl-CoA binding"/>
    <property type="evidence" value="ECO:0007669"/>
    <property type="project" value="TreeGrafter"/>
</dbReference>
<dbReference type="Proteomes" id="UP000054537">
    <property type="component" value="Unassembled WGS sequence"/>
</dbReference>